<comment type="caution">
    <text evidence="3">The sequence shown here is derived from an EMBL/GenBank/DDBJ whole genome shotgun (WGS) entry which is preliminary data.</text>
</comment>
<evidence type="ECO:0000256" key="1">
    <source>
        <dbReference type="ARBA" id="ARBA00008679"/>
    </source>
</evidence>
<name>A0A4Y7U3M9_9FLAO</name>
<dbReference type="PANTHER" id="PTHR39340:SF1">
    <property type="entry name" value="SULFOFRUCTOSEPHOSPHATE ALDOLASE"/>
    <property type="match status" value="1"/>
</dbReference>
<gene>
    <name evidence="3" type="ORF">D0809_27670</name>
</gene>
<dbReference type="InterPro" id="IPR050552">
    <property type="entry name" value="LacD_aldolase"/>
</dbReference>
<dbReference type="AlphaFoldDB" id="A0A4Y7U3M9"/>
<protein>
    <submittedName>
        <fullName evidence="3">Tagatose-bisphosphate aldolase</fullName>
    </submittedName>
</protein>
<accession>A0A4Y7U3M9</accession>
<comment type="similarity">
    <text evidence="1">Belongs to the aldolase LacD family.</text>
</comment>
<dbReference type="GO" id="GO:0061595">
    <property type="term" value="F:6-deoxy-6-sulfofructose-1-phosphate aldolase activity"/>
    <property type="evidence" value="ECO:0007669"/>
    <property type="project" value="TreeGrafter"/>
</dbReference>
<proteinExistence type="inferred from homology"/>
<evidence type="ECO:0000313" key="4">
    <source>
        <dbReference type="Proteomes" id="UP000298340"/>
    </source>
</evidence>
<dbReference type="Proteomes" id="UP000298340">
    <property type="component" value="Unassembled WGS sequence"/>
</dbReference>
<evidence type="ECO:0000256" key="2">
    <source>
        <dbReference type="ARBA" id="ARBA00023239"/>
    </source>
</evidence>
<dbReference type="Pfam" id="PF01791">
    <property type="entry name" value="DeoC"/>
    <property type="match status" value="1"/>
</dbReference>
<evidence type="ECO:0000313" key="3">
    <source>
        <dbReference type="EMBL" id="TEB41016.1"/>
    </source>
</evidence>
<dbReference type="PANTHER" id="PTHR39340">
    <property type="entry name" value="SULFOFRUCTOSEPHOSPHATE ALDOLASE"/>
    <property type="match status" value="1"/>
</dbReference>
<dbReference type="SUPFAM" id="SSF51569">
    <property type="entry name" value="Aldolase"/>
    <property type="match status" value="1"/>
</dbReference>
<organism evidence="3 4">
    <name type="scientific">Flavobacterium circumlabens</name>
    <dbReference type="NCBI Taxonomy" id="2133765"/>
    <lineage>
        <taxon>Bacteria</taxon>
        <taxon>Pseudomonadati</taxon>
        <taxon>Bacteroidota</taxon>
        <taxon>Flavobacteriia</taxon>
        <taxon>Flavobacteriales</taxon>
        <taxon>Flavobacteriaceae</taxon>
        <taxon>Flavobacterium</taxon>
    </lineage>
</organism>
<dbReference type="EMBL" id="QWDN01000657">
    <property type="protein sequence ID" value="TEB41016.1"/>
    <property type="molecule type" value="Genomic_DNA"/>
</dbReference>
<dbReference type="Gene3D" id="3.20.20.70">
    <property type="entry name" value="Aldolase class I"/>
    <property type="match status" value="1"/>
</dbReference>
<dbReference type="InterPro" id="IPR002915">
    <property type="entry name" value="DeoC/FbaB/LacD_aldolase"/>
</dbReference>
<feature type="non-terminal residue" evidence="3">
    <location>
        <position position="1"/>
    </location>
</feature>
<sequence>DQIGDVKGGSFAKVRPHKVIEAMKAFSDEKYNVDVLKVETPVNMNYVEGFAEDYVFSKEEAASYFKEQETATSIPYIYLSGGLTSQQFKDTLVFAHESGAHFNGVLCGRATWQGGTVVLKEQG</sequence>
<dbReference type="GO" id="GO:1902777">
    <property type="term" value="P:6-sulfoquinovose(1-) catabolic process"/>
    <property type="evidence" value="ECO:0007669"/>
    <property type="project" value="TreeGrafter"/>
</dbReference>
<reference evidence="3 4" key="1">
    <citation type="journal article" date="2018" name="Syst. Appl. Microbiol.">
        <title>Flavobacterium circumlabens sp. nov. and Flavobacterium cupreum sp. nov., two psychrotrophic species isolated from Antarctic environmental samples.</title>
        <authorList>
            <person name="Kralova S."/>
            <person name="Busse H.J."/>
            <person name="Svec P."/>
            <person name="Maslanova I."/>
            <person name="Stankova E."/>
            <person name="Bartak M."/>
            <person name="Sedlacek I."/>
        </authorList>
    </citation>
    <scope>NUCLEOTIDE SEQUENCE [LARGE SCALE GENOMIC DNA]</scope>
    <source>
        <strain evidence="3 4">CCM 8828</strain>
    </source>
</reference>
<keyword evidence="2" id="KW-0456">Lyase</keyword>
<feature type="non-terminal residue" evidence="3">
    <location>
        <position position="123"/>
    </location>
</feature>
<dbReference type="InterPro" id="IPR013785">
    <property type="entry name" value="Aldolase_TIM"/>
</dbReference>